<evidence type="ECO:0000313" key="3">
    <source>
        <dbReference type="Proteomes" id="UP000324222"/>
    </source>
</evidence>
<feature type="region of interest" description="Disordered" evidence="1">
    <location>
        <begin position="1"/>
        <end position="47"/>
    </location>
</feature>
<proteinExistence type="predicted"/>
<gene>
    <name evidence="2" type="ORF">E2C01_073232</name>
</gene>
<comment type="caution">
    <text evidence="2">The sequence shown here is derived from an EMBL/GenBank/DDBJ whole genome shotgun (WGS) entry which is preliminary data.</text>
</comment>
<evidence type="ECO:0000313" key="2">
    <source>
        <dbReference type="EMBL" id="MPC78735.1"/>
    </source>
</evidence>
<dbReference type="EMBL" id="VSRR010049222">
    <property type="protein sequence ID" value="MPC78735.1"/>
    <property type="molecule type" value="Genomic_DNA"/>
</dbReference>
<keyword evidence="3" id="KW-1185">Reference proteome</keyword>
<protein>
    <submittedName>
        <fullName evidence="2">Uncharacterized protein</fullName>
    </submittedName>
</protein>
<sequence>MHAPLGTPGPSVSRTPLRQAQQNKKHDREEEEEEEEEEDPRYALSHPNTSLHSCSVLVLAASAASDAFKPVAGGRKISKSRATQHGAGTSPLTIATDHFATNHLLLLLLLLLLPVQYRRSSYKVKLVSTLRYVSALRLNNTMILQTTSNMTFECSKKP</sequence>
<reference evidence="2 3" key="1">
    <citation type="submission" date="2019-05" db="EMBL/GenBank/DDBJ databases">
        <title>Another draft genome of Portunus trituberculatus and its Hox gene families provides insights of decapod evolution.</title>
        <authorList>
            <person name="Jeong J.-H."/>
            <person name="Song I."/>
            <person name="Kim S."/>
            <person name="Choi T."/>
            <person name="Kim D."/>
            <person name="Ryu S."/>
            <person name="Kim W."/>
        </authorList>
    </citation>
    <scope>NUCLEOTIDE SEQUENCE [LARGE SCALE GENOMIC DNA]</scope>
    <source>
        <tissue evidence="2">Muscle</tissue>
    </source>
</reference>
<dbReference type="AlphaFoldDB" id="A0A5B7I9B2"/>
<name>A0A5B7I9B2_PORTR</name>
<dbReference type="Proteomes" id="UP000324222">
    <property type="component" value="Unassembled WGS sequence"/>
</dbReference>
<organism evidence="2 3">
    <name type="scientific">Portunus trituberculatus</name>
    <name type="common">Swimming crab</name>
    <name type="synonym">Neptunus trituberculatus</name>
    <dbReference type="NCBI Taxonomy" id="210409"/>
    <lineage>
        <taxon>Eukaryota</taxon>
        <taxon>Metazoa</taxon>
        <taxon>Ecdysozoa</taxon>
        <taxon>Arthropoda</taxon>
        <taxon>Crustacea</taxon>
        <taxon>Multicrustacea</taxon>
        <taxon>Malacostraca</taxon>
        <taxon>Eumalacostraca</taxon>
        <taxon>Eucarida</taxon>
        <taxon>Decapoda</taxon>
        <taxon>Pleocyemata</taxon>
        <taxon>Brachyura</taxon>
        <taxon>Eubrachyura</taxon>
        <taxon>Portunoidea</taxon>
        <taxon>Portunidae</taxon>
        <taxon>Portuninae</taxon>
        <taxon>Portunus</taxon>
    </lineage>
</organism>
<accession>A0A5B7I9B2</accession>
<evidence type="ECO:0000256" key="1">
    <source>
        <dbReference type="SAM" id="MobiDB-lite"/>
    </source>
</evidence>
<feature type="compositionally biased region" description="Acidic residues" evidence="1">
    <location>
        <begin position="29"/>
        <end position="39"/>
    </location>
</feature>
<feature type="compositionally biased region" description="Polar residues" evidence="1">
    <location>
        <begin position="10"/>
        <end position="22"/>
    </location>
</feature>